<protein>
    <submittedName>
        <fullName evidence="2">Uncharacterized protein</fullName>
    </submittedName>
</protein>
<gene>
    <name evidence="2" type="ORF">Q8A67_025765</name>
</gene>
<evidence type="ECO:0000313" key="3">
    <source>
        <dbReference type="Proteomes" id="UP001187343"/>
    </source>
</evidence>
<sequence length="195" mass="20976">MSLASLRSRLARFSECDPTPRAVLLSSSQEPVRKKRLGRGSRHSVTRELMLAHPSRASLSPLREASPVLFSHPDQRRPAAASDLVSFGGTDRRGLHLRSPPAAAWTNGFCRGAGIPLVNDLCHSSRRSTMRSQSRGAPPTPSSIDGAEEKGYDRLPPLDKSVAVHLCPPTAIGWKAKAAHPSKPCRTTSGIAYGL</sequence>
<evidence type="ECO:0000256" key="1">
    <source>
        <dbReference type="SAM" id="MobiDB-lite"/>
    </source>
</evidence>
<organism evidence="2 3">
    <name type="scientific">Cirrhinus molitorella</name>
    <name type="common">mud carp</name>
    <dbReference type="NCBI Taxonomy" id="172907"/>
    <lineage>
        <taxon>Eukaryota</taxon>
        <taxon>Metazoa</taxon>
        <taxon>Chordata</taxon>
        <taxon>Craniata</taxon>
        <taxon>Vertebrata</taxon>
        <taxon>Euteleostomi</taxon>
        <taxon>Actinopterygii</taxon>
        <taxon>Neopterygii</taxon>
        <taxon>Teleostei</taxon>
        <taxon>Ostariophysi</taxon>
        <taxon>Cypriniformes</taxon>
        <taxon>Cyprinidae</taxon>
        <taxon>Labeoninae</taxon>
        <taxon>Labeonini</taxon>
        <taxon>Cirrhinus</taxon>
    </lineage>
</organism>
<dbReference type="Proteomes" id="UP001187343">
    <property type="component" value="Unassembled WGS sequence"/>
</dbReference>
<accession>A0AA88P901</accession>
<feature type="region of interest" description="Disordered" evidence="1">
    <location>
        <begin position="126"/>
        <end position="155"/>
    </location>
</feature>
<dbReference type="AlphaFoldDB" id="A0AA88P901"/>
<reference evidence="2" key="1">
    <citation type="submission" date="2023-08" db="EMBL/GenBank/DDBJ databases">
        <title>Chromosome-level Genome Assembly of mud carp (Cirrhinus molitorella).</title>
        <authorList>
            <person name="Liu H."/>
        </authorList>
    </citation>
    <scope>NUCLEOTIDE SEQUENCE</scope>
    <source>
        <strain evidence="2">Prfri</strain>
        <tissue evidence="2">Muscle</tissue>
    </source>
</reference>
<proteinExistence type="predicted"/>
<comment type="caution">
    <text evidence="2">The sequence shown here is derived from an EMBL/GenBank/DDBJ whole genome shotgun (WGS) entry which is preliminary data.</text>
</comment>
<evidence type="ECO:0000313" key="2">
    <source>
        <dbReference type="EMBL" id="KAK2867648.1"/>
    </source>
</evidence>
<dbReference type="EMBL" id="JAUYZG010000025">
    <property type="protein sequence ID" value="KAK2867648.1"/>
    <property type="molecule type" value="Genomic_DNA"/>
</dbReference>
<keyword evidence="3" id="KW-1185">Reference proteome</keyword>
<name>A0AA88P901_9TELE</name>